<feature type="compositionally biased region" description="Basic and acidic residues" evidence="1">
    <location>
        <begin position="115"/>
        <end position="125"/>
    </location>
</feature>
<dbReference type="AlphaFoldDB" id="A0A1A2YVD3"/>
<evidence type="ECO:0000313" key="3">
    <source>
        <dbReference type="Proteomes" id="UP000091846"/>
    </source>
</evidence>
<proteinExistence type="predicted"/>
<dbReference type="Proteomes" id="UP000091846">
    <property type="component" value="Unassembled WGS sequence"/>
</dbReference>
<dbReference type="EMBL" id="LZKI01000099">
    <property type="protein sequence ID" value="OBI40896.1"/>
    <property type="molecule type" value="Genomic_DNA"/>
</dbReference>
<evidence type="ECO:0000256" key="1">
    <source>
        <dbReference type="SAM" id="MobiDB-lite"/>
    </source>
</evidence>
<sequence length="178" mass="20636">MGWAGECGMTWTKLSDDFTDDCWELSHGAHRLHIDALVWSNRKLLDCRISKKDMERWAKCPAPEFISELLDCGWWEDDGDAYLIIHHSRYQRTREQVLRQQSANRNNRAQGKTRPVRERAQRVDDSYDDSSDEMDGTGRDGPGLRNRGTSLRNGQPKTDADPDADYAADYRDWCEQQP</sequence>
<accession>A0A1A2YVD3</accession>
<organism evidence="2 3">
    <name type="scientific">Mycobacterium colombiense</name>
    <dbReference type="NCBI Taxonomy" id="339268"/>
    <lineage>
        <taxon>Bacteria</taxon>
        <taxon>Bacillati</taxon>
        <taxon>Actinomycetota</taxon>
        <taxon>Actinomycetes</taxon>
        <taxon>Mycobacteriales</taxon>
        <taxon>Mycobacteriaceae</taxon>
        <taxon>Mycobacterium</taxon>
        <taxon>Mycobacterium avium complex (MAC)</taxon>
    </lineage>
</organism>
<name>A0A1A2YVD3_9MYCO</name>
<feature type="compositionally biased region" description="Polar residues" evidence="1">
    <location>
        <begin position="147"/>
        <end position="156"/>
    </location>
</feature>
<protein>
    <submittedName>
        <fullName evidence="2">Uncharacterized protein</fullName>
    </submittedName>
</protein>
<reference evidence="2 3" key="1">
    <citation type="submission" date="2016-06" db="EMBL/GenBank/DDBJ databases">
        <authorList>
            <person name="Kjaerup R.B."/>
            <person name="Dalgaard T.S."/>
            <person name="Juul-Madsen H.R."/>
        </authorList>
    </citation>
    <scope>NUCLEOTIDE SEQUENCE [LARGE SCALE GENOMIC DNA]</scope>
    <source>
        <strain evidence="2 3">E1334</strain>
    </source>
</reference>
<gene>
    <name evidence="2" type="ORF">A5708_24795</name>
</gene>
<feature type="region of interest" description="Disordered" evidence="1">
    <location>
        <begin position="96"/>
        <end position="178"/>
    </location>
</feature>
<feature type="compositionally biased region" description="Acidic residues" evidence="1">
    <location>
        <begin position="126"/>
        <end position="135"/>
    </location>
</feature>
<feature type="compositionally biased region" description="Basic and acidic residues" evidence="1">
    <location>
        <begin position="168"/>
        <end position="178"/>
    </location>
</feature>
<evidence type="ECO:0000313" key="2">
    <source>
        <dbReference type="EMBL" id="OBI40896.1"/>
    </source>
</evidence>
<feature type="compositionally biased region" description="Polar residues" evidence="1">
    <location>
        <begin position="98"/>
        <end position="110"/>
    </location>
</feature>
<comment type="caution">
    <text evidence="2">The sequence shown here is derived from an EMBL/GenBank/DDBJ whole genome shotgun (WGS) entry which is preliminary data.</text>
</comment>